<protein>
    <recommendedName>
        <fullName evidence="7">O-antigen ligase-related domain-containing protein</fullName>
    </recommendedName>
</protein>
<dbReference type="GO" id="GO:0016020">
    <property type="term" value="C:membrane"/>
    <property type="evidence" value="ECO:0007669"/>
    <property type="project" value="UniProtKB-SubCell"/>
</dbReference>
<evidence type="ECO:0000256" key="1">
    <source>
        <dbReference type="ARBA" id="ARBA00004141"/>
    </source>
</evidence>
<feature type="transmembrane region" description="Helical" evidence="6">
    <location>
        <begin position="194"/>
        <end position="215"/>
    </location>
</feature>
<evidence type="ECO:0000256" key="6">
    <source>
        <dbReference type="SAM" id="Phobius"/>
    </source>
</evidence>
<comment type="caution">
    <text evidence="8">The sequence shown here is derived from an EMBL/GenBank/DDBJ whole genome shotgun (WGS) entry which is preliminary data.</text>
</comment>
<evidence type="ECO:0000313" key="8">
    <source>
        <dbReference type="EMBL" id="PWC28874.1"/>
    </source>
</evidence>
<feature type="transmembrane region" description="Helical" evidence="6">
    <location>
        <begin position="503"/>
        <end position="521"/>
    </location>
</feature>
<feature type="transmembrane region" description="Helical" evidence="6">
    <location>
        <begin position="130"/>
        <end position="148"/>
    </location>
</feature>
<evidence type="ECO:0000256" key="3">
    <source>
        <dbReference type="ARBA" id="ARBA00022989"/>
    </source>
</evidence>
<keyword evidence="4 6" id="KW-0472">Membrane</keyword>
<dbReference type="InterPro" id="IPR007016">
    <property type="entry name" value="O-antigen_ligase-rel_domated"/>
</dbReference>
<evidence type="ECO:0000256" key="5">
    <source>
        <dbReference type="SAM" id="MobiDB-lite"/>
    </source>
</evidence>
<keyword evidence="3 6" id="KW-1133">Transmembrane helix</keyword>
<dbReference type="PANTHER" id="PTHR37422:SF21">
    <property type="entry name" value="EXOQ-LIKE PROTEIN"/>
    <property type="match status" value="1"/>
</dbReference>
<organism evidence="8 9">
    <name type="scientific">Teichococcus aestuarii</name>
    <dbReference type="NCBI Taxonomy" id="568898"/>
    <lineage>
        <taxon>Bacteria</taxon>
        <taxon>Pseudomonadati</taxon>
        <taxon>Pseudomonadota</taxon>
        <taxon>Alphaproteobacteria</taxon>
        <taxon>Acetobacterales</taxon>
        <taxon>Roseomonadaceae</taxon>
        <taxon>Roseomonas</taxon>
    </lineage>
</organism>
<reference evidence="9" key="1">
    <citation type="submission" date="2017-10" db="EMBL/GenBank/DDBJ databases">
        <authorList>
            <person name="Toshchakov S.V."/>
            <person name="Goeva M.A."/>
        </authorList>
    </citation>
    <scope>NUCLEOTIDE SEQUENCE [LARGE SCALE GENOMIC DNA]</scope>
    <source>
        <strain evidence="9">JR1/69-1-13</strain>
    </source>
</reference>
<feature type="transmembrane region" description="Helical" evidence="6">
    <location>
        <begin position="224"/>
        <end position="242"/>
    </location>
</feature>
<dbReference type="Proteomes" id="UP000245048">
    <property type="component" value="Unassembled WGS sequence"/>
</dbReference>
<proteinExistence type="predicted"/>
<dbReference type="Pfam" id="PF04932">
    <property type="entry name" value="Wzy_C"/>
    <property type="match status" value="1"/>
</dbReference>
<gene>
    <name evidence="8" type="ORF">CR165_09735</name>
</gene>
<keyword evidence="9" id="KW-1185">Reference proteome</keyword>
<dbReference type="AlphaFoldDB" id="A0A2U1V4Q5"/>
<feature type="transmembrane region" description="Helical" evidence="6">
    <location>
        <begin position="298"/>
        <end position="315"/>
    </location>
</feature>
<feature type="region of interest" description="Disordered" evidence="5">
    <location>
        <begin position="1"/>
        <end position="35"/>
    </location>
</feature>
<feature type="transmembrane region" description="Helical" evidence="6">
    <location>
        <begin position="347"/>
        <end position="366"/>
    </location>
</feature>
<feature type="transmembrane region" description="Helical" evidence="6">
    <location>
        <begin position="449"/>
        <end position="470"/>
    </location>
</feature>
<feature type="compositionally biased region" description="Gly residues" evidence="5">
    <location>
        <begin position="21"/>
        <end position="34"/>
    </location>
</feature>
<evidence type="ECO:0000256" key="2">
    <source>
        <dbReference type="ARBA" id="ARBA00022692"/>
    </source>
</evidence>
<dbReference type="PANTHER" id="PTHR37422">
    <property type="entry name" value="TEICHURONIC ACID BIOSYNTHESIS PROTEIN TUAE"/>
    <property type="match status" value="1"/>
</dbReference>
<evidence type="ECO:0000259" key="7">
    <source>
        <dbReference type="Pfam" id="PF04932"/>
    </source>
</evidence>
<dbReference type="OrthoDB" id="8050531at2"/>
<keyword evidence="2 6" id="KW-0812">Transmembrane</keyword>
<comment type="subcellular location">
    <subcellularLocation>
        <location evidence="1">Membrane</location>
        <topology evidence="1">Multi-pass membrane protein</topology>
    </subcellularLocation>
</comment>
<name>A0A2U1V4Q5_9PROT</name>
<sequence length="525" mass="54341">MAQPSRPRGMAAKRRDNGKGATRGGRSIGPGRPGRGWVCGSIGAMRMKFSTLPSGSGGFLSRHDKAGRAGGCVLASPGAAWFFPAPFLPPSPGVAPPMPPSDTRGLRGASLPIGLMLAIAPAVAVLQFRAVALLTVLGFLAAVALHGWERRRLPGARGAGLLPWPRPAVLAPVLLPMGWLLASAAWSIEPGRAATTALTLGLYILLGAMAARAVAEQPPHRLRAVLRCLGWGLAAGIALALLDHASGNWLRAAVRGMSPAEAPPNLPFGLKPAVSIIAVLLPLALCLPHAQPAVLPRALRWALLPAGVLTVLWLPAESAKIAVLAGLAAMAAAWLLGAWVARAAGALLAVAVLAAPLMFSAALPRLPALDAIPPSAAHRVLIWEFVLERIGERPLLGWGGESSRSLPGGRDTFTPEALERFGLGGAVSRAWFEGVRAQRLPLHPHNAPLQIWLELGAVGALLAAGLLLWLGWHGAALHAPAAAGLLTSGGVVGMLSYGVWQAWWIGVLLLLAVGLTALARLRATP</sequence>
<feature type="transmembrane region" description="Helical" evidence="6">
    <location>
        <begin position="477"/>
        <end position="497"/>
    </location>
</feature>
<evidence type="ECO:0000313" key="9">
    <source>
        <dbReference type="Proteomes" id="UP000245048"/>
    </source>
</evidence>
<dbReference type="InterPro" id="IPR051533">
    <property type="entry name" value="WaaL-like"/>
</dbReference>
<accession>A0A2U1V4Q5</accession>
<feature type="transmembrane region" description="Helical" evidence="6">
    <location>
        <begin position="169"/>
        <end position="188"/>
    </location>
</feature>
<feature type="transmembrane region" description="Helical" evidence="6">
    <location>
        <begin position="321"/>
        <end position="340"/>
    </location>
</feature>
<feature type="domain" description="O-antigen ligase-related" evidence="7">
    <location>
        <begin position="308"/>
        <end position="463"/>
    </location>
</feature>
<feature type="transmembrane region" description="Helical" evidence="6">
    <location>
        <begin position="268"/>
        <end position="286"/>
    </location>
</feature>
<evidence type="ECO:0000256" key="4">
    <source>
        <dbReference type="ARBA" id="ARBA00023136"/>
    </source>
</evidence>
<dbReference type="EMBL" id="PDOA01000005">
    <property type="protein sequence ID" value="PWC28874.1"/>
    <property type="molecule type" value="Genomic_DNA"/>
</dbReference>